<dbReference type="InterPro" id="IPR045093">
    <property type="entry name" value="Cullin"/>
</dbReference>
<evidence type="ECO:0000313" key="11">
    <source>
        <dbReference type="EMBL" id="GAB00027.1"/>
    </source>
</evidence>
<dbReference type="Gene3D" id="1.10.10.10">
    <property type="entry name" value="Winged helix-like DNA-binding domain superfamily/Winged helix DNA-binding domain"/>
    <property type="match status" value="2"/>
</dbReference>
<dbReference type="InterPro" id="IPR036390">
    <property type="entry name" value="WH_DNA-bd_sf"/>
</dbReference>
<name>G7EB16_MIXOS</name>
<dbReference type="GO" id="GO:0031146">
    <property type="term" value="P:SCF-dependent proteasomal ubiquitin-dependent protein catabolic process"/>
    <property type="evidence" value="ECO:0007669"/>
    <property type="project" value="UniProtKB-ARBA"/>
</dbReference>
<evidence type="ECO:0000256" key="4">
    <source>
        <dbReference type="ARBA" id="ARBA00022786"/>
    </source>
</evidence>
<dbReference type="EMBL" id="BABT02000252">
    <property type="protein sequence ID" value="GAB00027.1"/>
    <property type="molecule type" value="Genomic_DNA"/>
</dbReference>
<feature type="region of interest" description="Disordered" evidence="9">
    <location>
        <begin position="942"/>
        <end position="998"/>
    </location>
</feature>
<feature type="domain" description="Cullin family profile" evidence="10">
    <location>
        <begin position="410"/>
        <end position="641"/>
    </location>
</feature>
<proteinExistence type="inferred from homology"/>
<evidence type="ECO:0000256" key="6">
    <source>
        <dbReference type="ARBA" id="ARBA00069612"/>
    </source>
</evidence>
<keyword evidence="12" id="KW-1185">Reference proteome</keyword>
<feature type="region of interest" description="Disordered" evidence="9">
    <location>
        <begin position="1071"/>
        <end position="1094"/>
    </location>
</feature>
<dbReference type="FunFam" id="1.20.1310.10:FF:000029">
    <property type="entry name" value="Cullin homolog 1"/>
    <property type="match status" value="1"/>
</dbReference>
<dbReference type="InterPro" id="IPR059120">
    <property type="entry name" value="Cullin-like_AB"/>
</dbReference>
<dbReference type="STRING" id="764103.G7EB16"/>
<feature type="region of interest" description="Disordered" evidence="9">
    <location>
        <begin position="850"/>
        <end position="879"/>
    </location>
</feature>
<dbReference type="GO" id="GO:0031625">
    <property type="term" value="F:ubiquitin protein ligase binding"/>
    <property type="evidence" value="ECO:0007669"/>
    <property type="project" value="InterPro"/>
</dbReference>
<evidence type="ECO:0000256" key="5">
    <source>
        <dbReference type="ARBA" id="ARBA00022843"/>
    </source>
</evidence>
<comment type="caution">
    <text evidence="11">The sequence shown here is derived from an EMBL/GenBank/DDBJ whole genome shotgun (WGS) entry which is preliminary data.</text>
</comment>
<evidence type="ECO:0000256" key="1">
    <source>
        <dbReference type="ARBA" id="ARBA00004906"/>
    </source>
</evidence>
<dbReference type="Proteomes" id="UP000009131">
    <property type="component" value="Unassembled WGS sequence"/>
</dbReference>
<dbReference type="Pfam" id="PF00888">
    <property type="entry name" value="Cullin"/>
    <property type="match status" value="1"/>
</dbReference>
<sequence>MPLKTSSTLPPASDLTATWRFIEAGVELMMSKNRTGITNARYMGVYTAIYNYCISSRLVTAGDATGLGNAGRSGAQLMGSDLYDSLNKYLVAHLRSIQREASKLTNEELLKFYTNEWDRYTTGALYVNRLFTYLNRHWVKREKDEGRKKVYTIYTLALVKWRDTLFEQVQSSKGLTNALFKVIEKQRNGETVDNNLIKRATDSFVALGIDETDANRQNLAIYKSAFETAFLVDTERYYRLESESFIANNSMTDYMKKAEGRLKEEEDRIEMLLHPSSRREIVMTCEKALVLAHAEAMQEQFQTLLDNERLDDLRRMFKLLSRIPDGLSPLRQRFEVHVKKAGQDAVERVAAQAEGIDAKAYCDVLLDVYRRNTCLSTEAFAGDPGFSAALDKACREFVNRNKACAGSSTKSPELLAKYADSLLKKTSKAGEESDVEAALLDVMTIFKFIEDKDVFQKFYSKFLAKRLVHGASASDDSEENMISKLKDACGFEYTSKLQRMFQDMALNKDLNDAFKERMANSESSAMLVDFSVLVLSTAAWPLSAGPTDLKLPAELLKTFERFKSFYDTKHTGRKLNWLWTHCKNELRTTYTAQKYTLMTSTYQTAILLQFNTNGDEMDYADIQAATNLDKEILSNILSNFVKQKILEVSGDRYSLNLHYKSKKIRVNLNAPLKSETKTEAAEVIKTVDEDRKHLIQAVIVRIMKSRKEMKHQPLIAEAIDQLKARFTPKVPAIKQAIDHLMEQEYLERVEEVSLACKMGYESSFHRISEPDAWQLPPDRLLDIAASHVTQFAQAIVWRMSVPLPGPMGEPAVGLRMQHLPVLDLQQRPAAVLPAGPSTSTFAALPAPLQSGQLSKSQSPHALAHSPSGKPSGAHPRNQPLEDLLPEREALLSESLLPETECVFVTGRLRVPSTLRSCPIMGCRYAPPHLFVQSSDVRRHLESQAHQLPVHRPSQDAGSGFGKNRSTPRAKPKPKGKTKEEDGEQPSSLSGSQTFAHPPNYVQQSHYEHEREAHQRHYLGYSQGPPMDQHAYTQTVAHPGHQAPQSWQNGSAVPPLMNEHLAQTAHMPPVYDMPPSPSNPLTQSEQLASSGALIPKPDSWPALEAALSTEASLFSARDCDESCVAFLRHTQASLAGTSLPDDFINQMSQQFDIVVHDTAPRDRMLWHIDLRQGSLAPGHLMGIGNDDDMTAGIGWWRKHLHPTDAQAAVLSLVASMATPSLHFWSWRYRLCPPAHGQTYLRVFDRVFIYRSQAGNPIFAVGVLHEEDQVSWETNLGADIPHRYNFLQHCGRLLSLPNRFVPPAIPLAGVIAQ</sequence>
<reference evidence="11 12" key="2">
    <citation type="journal article" date="2012" name="Open Biol.">
        <title>Characteristics of nucleosomes and linker DNA regions on the genome of the basidiomycete Mixia osmundae revealed by mono- and dinucleosome mapping.</title>
        <authorList>
            <person name="Nishida H."/>
            <person name="Kondo S."/>
            <person name="Matsumoto T."/>
            <person name="Suzuki Y."/>
            <person name="Yoshikawa H."/>
            <person name="Taylor T.D."/>
            <person name="Sugiyama J."/>
        </authorList>
    </citation>
    <scope>NUCLEOTIDE SEQUENCE [LARGE SCALE GENOMIC DNA]</scope>
    <source>
        <strain evidence="12">CBS 9802 / IAM 14324 / JCM 22182 / KY 12970</strain>
    </source>
</reference>
<dbReference type="InterPro" id="IPR016158">
    <property type="entry name" value="Cullin_homology"/>
</dbReference>
<keyword evidence="5" id="KW-0832">Ubl conjugation</keyword>
<dbReference type="InterPro" id="IPR019559">
    <property type="entry name" value="Cullin_neddylation_domain"/>
</dbReference>
<evidence type="ECO:0000259" key="10">
    <source>
        <dbReference type="PROSITE" id="PS50069"/>
    </source>
</evidence>
<evidence type="ECO:0000256" key="8">
    <source>
        <dbReference type="RuleBase" id="RU003829"/>
    </source>
</evidence>
<dbReference type="Gene3D" id="1.20.1310.10">
    <property type="entry name" value="Cullin Repeats"/>
    <property type="match status" value="4"/>
</dbReference>
<dbReference type="PANTHER" id="PTHR11932">
    <property type="entry name" value="CULLIN"/>
    <property type="match status" value="1"/>
</dbReference>
<dbReference type="InterPro" id="IPR036388">
    <property type="entry name" value="WH-like_DNA-bd_sf"/>
</dbReference>
<evidence type="ECO:0000256" key="3">
    <source>
        <dbReference type="ARBA" id="ARBA00022499"/>
    </source>
</evidence>
<dbReference type="eggNOG" id="KOG2166">
    <property type="taxonomic scope" value="Eukaryota"/>
</dbReference>
<dbReference type="InterPro" id="IPR016159">
    <property type="entry name" value="Cullin_repeat-like_dom_sf"/>
</dbReference>
<reference evidence="11 12" key="1">
    <citation type="journal article" date="2011" name="J. Gen. Appl. Microbiol.">
        <title>Draft genome sequencing of the enigmatic basidiomycete Mixia osmundae.</title>
        <authorList>
            <person name="Nishida H."/>
            <person name="Nagatsuka Y."/>
            <person name="Sugiyama J."/>
        </authorList>
    </citation>
    <scope>NUCLEOTIDE SEQUENCE [LARGE SCALE GENOMIC DNA]</scope>
    <source>
        <strain evidence="12">CBS 9802 / IAM 14324 / JCM 22182 / KY 12970</strain>
    </source>
</reference>
<dbReference type="GO" id="GO:0019005">
    <property type="term" value="C:SCF ubiquitin ligase complex"/>
    <property type="evidence" value="ECO:0007669"/>
    <property type="project" value="UniProtKB-ARBA"/>
</dbReference>
<dbReference type="FunFam" id="1.20.1310.10:FF:000026">
    <property type="entry name" value="Cullin 1"/>
    <property type="match status" value="1"/>
</dbReference>
<dbReference type="PROSITE" id="PS50069">
    <property type="entry name" value="CULLIN_2"/>
    <property type="match status" value="1"/>
</dbReference>
<dbReference type="InterPro" id="IPR036317">
    <property type="entry name" value="Cullin_homology_sf"/>
</dbReference>
<organism evidence="11 12">
    <name type="scientific">Mixia osmundae (strain CBS 9802 / IAM 14324 / JCM 22182 / KY 12970)</name>
    <dbReference type="NCBI Taxonomy" id="764103"/>
    <lineage>
        <taxon>Eukaryota</taxon>
        <taxon>Fungi</taxon>
        <taxon>Dikarya</taxon>
        <taxon>Basidiomycota</taxon>
        <taxon>Pucciniomycotina</taxon>
        <taxon>Mixiomycetes</taxon>
        <taxon>Mixiales</taxon>
        <taxon>Mixiaceae</taxon>
        <taxon>Mixia</taxon>
    </lineage>
</organism>
<feature type="compositionally biased region" description="Polar residues" evidence="9">
    <location>
        <begin position="850"/>
        <end position="859"/>
    </location>
</feature>
<dbReference type="SMART" id="SM00884">
    <property type="entry name" value="Cullin_Nedd8"/>
    <property type="match status" value="1"/>
</dbReference>
<comment type="pathway">
    <text evidence="1">Protein modification; protein ubiquitination.</text>
</comment>
<accession>G7EB16</accession>
<evidence type="ECO:0000313" key="12">
    <source>
        <dbReference type="Proteomes" id="UP000009131"/>
    </source>
</evidence>
<evidence type="ECO:0000256" key="7">
    <source>
        <dbReference type="PROSITE-ProRule" id="PRU00330"/>
    </source>
</evidence>
<dbReference type="HOGENOM" id="CLU_260686_0_0_1"/>
<evidence type="ECO:0000256" key="9">
    <source>
        <dbReference type="SAM" id="MobiDB-lite"/>
    </source>
</evidence>
<dbReference type="SMART" id="SM00182">
    <property type="entry name" value="CULLIN"/>
    <property type="match status" value="1"/>
</dbReference>
<dbReference type="SUPFAM" id="SSF75632">
    <property type="entry name" value="Cullin homology domain"/>
    <property type="match status" value="1"/>
</dbReference>
<dbReference type="FunFam" id="1.20.1310.10:FF:000007">
    <property type="entry name" value="Cullin 1"/>
    <property type="match status" value="1"/>
</dbReference>
<dbReference type="SUPFAM" id="SSF74788">
    <property type="entry name" value="Cullin repeat-like"/>
    <property type="match status" value="1"/>
</dbReference>
<evidence type="ECO:0000256" key="2">
    <source>
        <dbReference type="ARBA" id="ARBA00006019"/>
    </source>
</evidence>
<protein>
    <recommendedName>
        <fullName evidence="6">Cullin-1</fullName>
    </recommendedName>
</protein>
<dbReference type="FunCoup" id="G7EB16">
    <property type="interactions" value="485"/>
</dbReference>
<feature type="compositionally biased region" description="Basic residues" evidence="9">
    <location>
        <begin position="965"/>
        <end position="975"/>
    </location>
</feature>
<dbReference type="OrthoDB" id="27073at2759"/>
<dbReference type="SUPFAM" id="SSF46785">
    <property type="entry name" value="Winged helix' DNA-binding domain"/>
    <property type="match status" value="1"/>
</dbReference>
<keyword evidence="4" id="KW-0833">Ubl conjugation pathway</keyword>
<dbReference type="FunFam" id="1.10.10.10:FF:000014">
    <property type="entry name" value="Cullin 1"/>
    <property type="match status" value="1"/>
</dbReference>
<dbReference type="Pfam" id="PF26557">
    <property type="entry name" value="Cullin_AB"/>
    <property type="match status" value="1"/>
</dbReference>
<feature type="compositionally biased region" description="Polar residues" evidence="9">
    <location>
        <begin position="984"/>
        <end position="998"/>
    </location>
</feature>
<dbReference type="InterPro" id="IPR001373">
    <property type="entry name" value="Cullin_N"/>
</dbReference>
<dbReference type="InParanoid" id="G7EB16"/>
<feature type="compositionally biased region" description="Polar residues" evidence="9">
    <location>
        <begin position="1078"/>
        <end position="1088"/>
    </location>
</feature>
<gene>
    <name evidence="11" type="primary">Mo06730</name>
    <name evidence="11" type="ORF">E5Q_06730</name>
</gene>
<dbReference type="Gene3D" id="4.10.1030.10">
    <property type="entry name" value="Ring Box Chain A, domain 5"/>
    <property type="match status" value="1"/>
</dbReference>
<dbReference type="FunFam" id="1.20.1310.10:FF:000011">
    <property type="entry name" value="Cullin 1"/>
    <property type="match status" value="1"/>
</dbReference>
<dbReference type="Pfam" id="PF10557">
    <property type="entry name" value="Cullin_Nedd8"/>
    <property type="match status" value="1"/>
</dbReference>
<dbReference type="FunFam" id="4.10.1030.10:FF:000002">
    <property type="entry name" value="cullin homolog 1"/>
    <property type="match status" value="1"/>
</dbReference>
<keyword evidence="3" id="KW-1017">Isopeptide bond</keyword>
<comment type="similarity">
    <text evidence="2 7 8">Belongs to the cullin family.</text>
</comment>